<dbReference type="EMBL" id="CADCTR010000730">
    <property type="protein sequence ID" value="CAA9260690.1"/>
    <property type="molecule type" value="Genomic_DNA"/>
</dbReference>
<protein>
    <submittedName>
        <fullName evidence="1">Uncharacterized protein</fullName>
    </submittedName>
</protein>
<accession>A0A6J4ISF8</accession>
<proteinExistence type="predicted"/>
<evidence type="ECO:0000313" key="1">
    <source>
        <dbReference type="EMBL" id="CAA9260690.1"/>
    </source>
</evidence>
<name>A0A6J4ISF8_9CHLR</name>
<dbReference type="AlphaFoldDB" id="A0A6J4ISF8"/>
<reference evidence="1" key="1">
    <citation type="submission" date="2020-02" db="EMBL/GenBank/DDBJ databases">
        <authorList>
            <person name="Meier V. D."/>
        </authorList>
    </citation>
    <scope>NUCLEOTIDE SEQUENCE</scope>
    <source>
        <strain evidence="1">AVDCRST_MAG93</strain>
    </source>
</reference>
<organism evidence="1">
    <name type="scientific">uncultured Chloroflexia bacterium</name>
    <dbReference type="NCBI Taxonomy" id="1672391"/>
    <lineage>
        <taxon>Bacteria</taxon>
        <taxon>Bacillati</taxon>
        <taxon>Chloroflexota</taxon>
        <taxon>Chloroflexia</taxon>
        <taxon>environmental samples</taxon>
    </lineage>
</organism>
<gene>
    <name evidence="1" type="ORF">AVDCRST_MAG93-2170</name>
</gene>
<sequence>MMRNPYLPLAVQDDCHLAAVEFQFLRASAMNVVPGDVASAKLSR</sequence>